<evidence type="ECO:0000259" key="15">
    <source>
        <dbReference type="PROSITE" id="PS50950"/>
    </source>
</evidence>
<evidence type="ECO:0000256" key="4">
    <source>
        <dbReference type="ARBA" id="ARBA00022771"/>
    </source>
</evidence>
<dbReference type="PANTHER" id="PTHR46600:SF1">
    <property type="entry name" value="THAP DOMAIN-CONTAINING PROTEIN 1"/>
    <property type="match status" value="1"/>
</dbReference>
<keyword evidence="4 12" id="KW-0863">Zinc-finger</keyword>
<keyword evidence="5" id="KW-0862">Zinc</keyword>
<keyword evidence="7 13" id="KW-0175">Coiled coil</keyword>
<comment type="subcellular location">
    <subcellularLocation>
        <location evidence="1">Nucleus</location>
        <location evidence="1">Nucleoplasm</location>
    </subcellularLocation>
</comment>
<accession>A0A5E4MEU7</accession>
<sequence>MPLLCLVNNCSNSYILTKEKKIKLFQITEDLTLYKHWLSNCGRQDLSELPIDVLHNYYRICPNHFKENMFTNNEKTTLLPGAIPTEFDIEPSDFHGTSNPSTRKHRSKMNPKTVGDLSPSHFTSEEKRKKYVDMIKQKYKEKQVENANLKKQVRYLERRLIAYQGVFQF</sequence>
<evidence type="ECO:0000256" key="10">
    <source>
        <dbReference type="ARBA" id="ARBA00023242"/>
    </source>
</evidence>
<dbReference type="GO" id="GO:0043565">
    <property type="term" value="F:sequence-specific DNA binding"/>
    <property type="evidence" value="ECO:0007669"/>
    <property type="project" value="InterPro"/>
</dbReference>
<comment type="similarity">
    <text evidence="2">Belongs to the THAP1 family.</text>
</comment>
<evidence type="ECO:0000256" key="5">
    <source>
        <dbReference type="ARBA" id="ARBA00022833"/>
    </source>
</evidence>
<organism evidence="16 17">
    <name type="scientific">Cinara cedri</name>
    <dbReference type="NCBI Taxonomy" id="506608"/>
    <lineage>
        <taxon>Eukaryota</taxon>
        <taxon>Metazoa</taxon>
        <taxon>Ecdysozoa</taxon>
        <taxon>Arthropoda</taxon>
        <taxon>Hexapoda</taxon>
        <taxon>Insecta</taxon>
        <taxon>Pterygota</taxon>
        <taxon>Neoptera</taxon>
        <taxon>Paraneoptera</taxon>
        <taxon>Hemiptera</taxon>
        <taxon>Sternorrhyncha</taxon>
        <taxon>Aphidomorpha</taxon>
        <taxon>Aphidoidea</taxon>
        <taxon>Aphididae</taxon>
        <taxon>Lachninae</taxon>
        <taxon>Cinara</taxon>
    </lineage>
</organism>
<dbReference type="InterPro" id="IPR006612">
    <property type="entry name" value="THAP_Znf"/>
</dbReference>
<feature type="domain" description="THAP-type" evidence="15">
    <location>
        <begin position="1"/>
        <end position="87"/>
    </location>
</feature>
<keyword evidence="17" id="KW-1185">Reference proteome</keyword>
<dbReference type="Proteomes" id="UP000325440">
    <property type="component" value="Unassembled WGS sequence"/>
</dbReference>
<protein>
    <submittedName>
        <fullName evidence="16">Zinc finger, C2CH-type</fullName>
    </submittedName>
</protein>
<keyword evidence="9" id="KW-0804">Transcription</keyword>
<name>A0A5E4MEU7_9HEMI</name>
<keyword evidence="11" id="KW-0131">Cell cycle</keyword>
<feature type="region of interest" description="Disordered" evidence="14">
    <location>
        <begin position="90"/>
        <end position="121"/>
    </location>
</feature>
<evidence type="ECO:0000256" key="9">
    <source>
        <dbReference type="ARBA" id="ARBA00023163"/>
    </source>
</evidence>
<keyword evidence="6" id="KW-0805">Transcription regulation</keyword>
<dbReference type="SUPFAM" id="SSF57716">
    <property type="entry name" value="Glucocorticoid receptor-like (DNA-binding domain)"/>
    <property type="match status" value="1"/>
</dbReference>
<gene>
    <name evidence="16" type="ORF">CINCED_3A016900</name>
</gene>
<feature type="coiled-coil region" evidence="13">
    <location>
        <begin position="132"/>
        <end position="159"/>
    </location>
</feature>
<evidence type="ECO:0000256" key="2">
    <source>
        <dbReference type="ARBA" id="ARBA00006177"/>
    </source>
</evidence>
<proteinExistence type="inferred from homology"/>
<dbReference type="SMART" id="SM00692">
    <property type="entry name" value="DM3"/>
    <property type="match status" value="1"/>
</dbReference>
<dbReference type="Pfam" id="PF05485">
    <property type="entry name" value="THAP"/>
    <property type="match status" value="1"/>
</dbReference>
<evidence type="ECO:0000256" key="8">
    <source>
        <dbReference type="ARBA" id="ARBA00023125"/>
    </source>
</evidence>
<dbReference type="AlphaFoldDB" id="A0A5E4MEU7"/>
<evidence type="ECO:0000313" key="16">
    <source>
        <dbReference type="EMBL" id="VVC28832.1"/>
    </source>
</evidence>
<evidence type="ECO:0000313" key="17">
    <source>
        <dbReference type="Proteomes" id="UP000325440"/>
    </source>
</evidence>
<dbReference type="PANTHER" id="PTHR46600">
    <property type="entry name" value="THAP DOMAIN-CONTAINING"/>
    <property type="match status" value="1"/>
</dbReference>
<evidence type="ECO:0000256" key="7">
    <source>
        <dbReference type="ARBA" id="ARBA00023054"/>
    </source>
</evidence>
<keyword evidence="3" id="KW-0479">Metal-binding</keyword>
<dbReference type="EMBL" id="CABPRJ010000484">
    <property type="protein sequence ID" value="VVC28832.1"/>
    <property type="molecule type" value="Genomic_DNA"/>
</dbReference>
<keyword evidence="10" id="KW-0539">Nucleus</keyword>
<evidence type="ECO:0000256" key="14">
    <source>
        <dbReference type="SAM" id="MobiDB-lite"/>
    </source>
</evidence>
<keyword evidence="8 12" id="KW-0238">DNA-binding</keyword>
<dbReference type="PROSITE" id="PS50950">
    <property type="entry name" value="ZF_THAP"/>
    <property type="match status" value="1"/>
</dbReference>
<evidence type="ECO:0000256" key="3">
    <source>
        <dbReference type="ARBA" id="ARBA00022723"/>
    </source>
</evidence>
<dbReference type="InterPro" id="IPR026516">
    <property type="entry name" value="THAP1/10"/>
</dbReference>
<evidence type="ECO:0000256" key="6">
    <source>
        <dbReference type="ARBA" id="ARBA00023015"/>
    </source>
</evidence>
<evidence type="ECO:0000256" key="1">
    <source>
        <dbReference type="ARBA" id="ARBA00004642"/>
    </source>
</evidence>
<evidence type="ECO:0000256" key="12">
    <source>
        <dbReference type="PROSITE-ProRule" id="PRU00309"/>
    </source>
</evidence>
<dbReference type="OrthoDB" id="6623696at2759"/>
<reference evidence="16 17" key="1">
    <citation type="submission" date="2019-08" db="EMBL/GenBank/DDBJ databases">
        <authorList>
            <person name="Alioto T."/>
            <person name="Alioto T."/>
            <person name="Gomez Garrido J."/>
        </authorList>
    </citation>
    <scope>NUCLEOTIDE SEQUENCE [LARGE SCALE GENOMIC DNA]</scope>
</reference>
<dbReference type="SMART" id="SM00980">
    <property type="entry name" value="THAP"/>
    <property type="match status" value="1"/>
</dbReference>
<dbReference type="CDD" id="cd14686">
    <property type="entry name" value="bZIP"/>
    <property type="match status" value="1"/>
</dbReference>
<evidence type="ECO:0000256" key="13">
    <source>
        <dbReference type="SAM" id="Coils"/>
    </source>
</evidence>
<dbReference type="GO" id="GO:0005654">
    <property type="term" value="C:nucleoplasm"/>
    <property type="evidence" value="ECO:0007669"/>
    <property type="project" value="UniProtKB-SubCell"/>
</dbReference>
<evidence type="ECO:0000256" key="11">
    <source>
        <dbReference type="ARBA" id="ARBA00023306"/>
    </source>
</evidence>
<dbReference type="GO" id="GO:0008270">
    <property type="term" value="F:zinc ion binding"/>
    <property type="evidence" value="ECO:0007669"/>
    <property type="project" value="UniProtKB-KW"/>
</dbReference>